<keyword evidence="1" id="KW-0812">Transmembrane</keyword>
<dbReference type="AlphaFoldDB" id="A0A813JAN6"/>
<reference evidence="2" key="1">
    <citation type="submission" date="2021-02" db="EMBL/GenBank/DDBJ databases">
        <authorList>
            <person name="Dougan E. K."/>
            <person name="Rhodes N."/>
            <person name="Thang M."/>
            <person name="Chan C."/>
        </authorList>
    </citation>
    <scope>NUCLEOTIDE SEQUENCE</scope>
</reference>
<gene>
    <name evidence="2" type="ORF">PGLA2088_LOCUS17687</name>
</gene>
<name>A0A813JAN6_POLGL</name>
<accession>A0A813JAN6</accession>
<dbReference type="EMBL" id="CAJNNW010023881">
    <property type="protein sequence ID" value="CAE8671334.1"/>
    <property type="molecule type" value="Genomic_DNA"/>
</dbReference>
<keyword evidence="1" id="KW-0472">Membrane</keyword>
<organism evidence="2 3">
    <name type="scientific">Polarella glacialis</name>
    <name type="common">Dinoflagellate</name>
    <dbReference type="NCBI Taxonomy" id="89957"/>
    <lineage>
        <taxon>Eukaryota</taxon>
        <taxon>Sar</taxon>
        <taxon>Alveolata</taxon>
        <taxon>Dinophyceae</taxon>
        <taxon>Suessiales</taxon>
        <taxon>Suessiaceae</taxon>
        <taxon>Polarella</taxon>
    </lineage>
</organism>
<evidence type="ECO:0000256" key="1">
    <source>
        <dbReference type="SAM" id="Phobius"/>
    </source>
</evidence>
<proteinExistence type="predicted"/>
<dbReference type="Proteomes" id="UP000626109">
    <property type="component" value="Unassembled WGS sequence"/>
</dbReference>
<sequence>MPLIDASSYYEEFHGHDCEQLADVLNTLRAHKKSIVFFAGDSSLDNKEWVKEEASALNGYEHALHPAMIKMDVCYWVNRTLKERMPGVAALNTAAEESTVMQRVAGLFSDGQLTSQDGFIRNNITENGYLVVSVGGNDIALEPSMATVANTVALTRIACDEAIEDGFAWGYQHFLLLLLMMSLLLLLLLLFLLLLVLLWLLLSFQHVR</sequence>
<keyword evidence="1" id="KW-1133">Transmembrane helix</keyword>
<evidence type="ECO:0000313" key="3">
    <source>
        <dbReference type="Proteomes" id="UP000626109"/>
    </source>
</evidence>
<evidence type="ECO:0000313" key="2">
    <source>
        <dbReference type="EMBL" id="CAE8671334.1"/>
    </source>
</evidence>
<protein>
    <submittedName>
        <fullName evidence="2">Uncharacterized protein</fullName>
    </submittedName>
</protein>
<comment type="caution">
    <text evidence="2">The sequence shown here is derived from an EMBL/GenBank/DDBJ whole genome shotgun (WGS) entry which is preliminary data.</text>
</comment>
<feature type="transmembrane region" description="Helical" evidence="1">
    <location>
        <begin position="174"/>
        <end position="202"/>
    </location>
</feature>